<evidence type="ECO:0000313" key="7">
    <source>
        <dbReference type="Proteomes" id="UP000759131"/>
    </source>
</evidence>
<accession>A0A7R9Q1U5</accession>
<keyword evidence="7" id="KW-1185">Reference proteome</keyword>
<sequence>GCIFVVFAAKESAEKLLTADEVKYNGKDLLRENKVKYFLRKKEYAERRGKRGAKNSPKSEPNADENSEAKAETVAISNVRYAGGVLKLKDIADGIDYKEIKELFQKYGDVSYVEAVNGQKESFIRFASENGATKALEKAKLAVKAEESSDVKKEDSVDVKAEESADVKKEDSVDMKVEDSAVVKEEDSAAVKQDTKATEVIKVLICGKEAVAEVLTGDDEILYWNEFTKNRILSNKRRNDKKYQHGGKRQGGGGGGWNKNRKRGYQGSRGDSNGKRTRNESD</sequence>
<dbReference type="GO" id="GO:0003723">
    <property type="term" value="F:RNA binding"/>
    <property type="evidence" value="ECO:0007669"/>
    <property type="project" value="UniProtKB-UniRule"/>
</dbReference>
<protein>
    <recommendedName>
        <fullName evidence="8">Lupus La protein</fullName>
    </recommendedName>
</protein>
<dbReference type="Gene3D" id="3.30.70.330">
    <property type="match status" value="1"/>
</dbReference>
<dbReference type="SUPFAM" id="SSF54928">
    <property type="entry name" value="RNA-binding domain, RBD"/>
    <property type="match status" value="1"/>
</dbReference>
<evidence type="ECO:0000259" key="5">
    <source>
        <dbReference type="PROSITE" id="PS51939"/>
    </source>
</evidence>
<feature type="region of interest" description="Disordered" evidence="3">
    <location>
        <begin position="46"/>
        <end position="70"/>
    </location>
</feature>
<dbReference type="Pfam" id="PF08777">
    <property type="entry name" value="RRM_3"/>
    <property type="match status" value="1"/>
</dbReference>
<feature type="non-terminal residue" evidence="6">
    <location>
        <position position="1"/>
    </location>
</feature>
<reference evidence="6" key="1">
    <citation type="submission" date="2020-11" db="EMBL/GenBank/DDBJ databases">
        <authorList>
            <person name="Tran Van P."/>
        </authorList>
    </citation>
    <scope>NUCLEOTIDE SEQUENCE</scope>
</reference>
<dbReference type="InterPro" id="IPR000504">
    <property type="entry name" value="RRM_dom"/>
</dbReference>
<feature type="compositionally biased region" description="Basic residues" evidence="3">
    <location>
        <begin position="237"/>
        <end position="248"/>
    </location>
</feature>
<gene>
    <name evidence="6" type="ORF">OSB1V03_LOCUS8742</name>
</gene>
<dbReference type="EMBL" id="CAJPIZ010005586">
    <property type="protein sequence ID" value="CAG2108750.1"/>
    <property type="molecule type" value="Genomic_DNA"/>
</dbReference>
<keyword evidence="1 2" id="KW-0694">RNA-binding</keyword>
<dbReference type="PROSITE" id="PS51939">
    <property type="entry name" value="XRRM"/>
    <property type="match status" value="1"/>
</dbReference>
<evidence type="ECO:0000256" key="1">
    <source>
        <dbReference type="ARBA" id="ARBA00022884"/>
    </source>
</evidence>
<dbReference type="EMBL" id="OC860161">
    <property type="protein sequence ID" value="CAD7628320.1"/>
    <property type="molecule type" value="Genomic_DNA"/>
</dbReference>
<feature type="domain" description="XRRM" evidence="5">
    <location>
        <begin position="79"/>
        <end position="261"/>
    </location>
</feature>
<name>A0A7R9Q1U5_9ACAR</name>
<dbReference type="PROSITE" id="PS50102">
    <property type="entry name" value="RRM"/>
    <property type="match status" value="1"/>
</dbReference>
<dbReference type="AlphaFoldDB" id="A0A7R9Q1U5"/>
<dbReference type="GO" id="GO:1990904">
    <property type="term" value="C:ribonucleoprotein complex"/>
    <property type="evidence" value="ECO:0007669"/>
    <property type="project" value="UniProtKB-UniRule"/>
</dbReference>
<dbReference type="InterPro" id="IPR014886">
    <property type="entry name" value="La_xRRM"/>
</dbReference>
<dbReference type="OrthoDB" id="10576986at2759"/>
<dbReference type="Proteomes" id="UP000759131">
    <property type="component" value="Unassembled WGS sequence"/>
</dbReference>
<dbReference type="InterPro" id="IPR035979">
    <property type="entry name" value="RBD_domain_sf"/>
</dbReference>
<evidence type="ECO:0000256" key="2">
    <source>
        <dbReference type="PROSITE-ProRule" id="PRU00176"/>
    </source>
</evidence>
<feature type="domain" description="RRM" evidence="4">
    <location>
        <begin position="72"/>
        <end position="164"/>
    </location>
</feature>
<dbReference type="InterPro" id="IPR012677">
    <property type="entry name" value="Nucleotide-bd_a/b_plait_sf"/>
</dbReference>
<evidence type="ECO:0000259" key="4">
    <source>
        <dbReference type="PROSITE" id="PS50102"/>
    </source>
</evidence>
<organism evidence="6">
    <name type="scientific">Medioppia subpectinata</name>
    <dbReference type="NCBI Taxonomy" id="1979941"/>
    <lineage>
        <taxon>Eukaryota</taxon>
        <taxon>Metazoa</taxon>
        <taxon>Ecdysozoa</taxon>
        <taxon>Arthropoda</taxon>
        <taxon>Chelicerata</taxon>
        <taxon>Arachnida</taxon>
        <taxon>Acari</taxon>
        <taxon>Acariformes</taxon>
        <taxon>Sarcoptiformes</taxon>
        <taxon>Oribatida</taxon>
        <taxon>Brachypylina</taxon>
        <taxon>Oppioidea</taxon>
        <taxon>Oppiidae</taxon>
        <taxon>Medioppia</taxon>
    </lineage>
</organism>
<feature type="compositionally biased region" description="Basic and acidic residues" evidence="3">
    <location>
        <begin position="272"/>
        <end position="282"/>
    </location>
</feature>
<evidence type="ECO:0000256" key="3">
    <source>
        <dbReference type="SAM" id="MobiDB-lite"/>
    </source>
</evidence>
<proteinExistence type="predicted"/>
<evidence type="ECO:0008006" key="8">
    <source>
        <dbReference type="Google" id="ProtNLM"/>
    </source>
</evidence>
<feature type="region of interest" description="Disordered" evidence="3">
    <location>
        <begin position="237"/>
        <end position="282"/>
    </location>
</feature>
<evidence type="ECO:0000313" key="6">
    <source>
        <dbReference type="EMBL" id="CAD7628320.1"/>
    </source>
</evidence>